<proteinExistence type="predicted"/>
<evidence type="ECO:0000313" key="2">
    <source>
        <dbReference type="EMBL" id="CEK73572.1"/>
    </source>
</evidence>
<dbReference type="AlphaFoldDB" id="A0A0B7A0D9"/>
<evidence type="ECO:0000313" key="1">
    <source>
        <dbReference type="EMBL" id="CEK73571.1"/>
    </source>
</evidence>
<gene>
    <name evidence="1" type="primary">ORF87294</name>
    <name evidence="2" type="synonym">ORF87295</name>
</gene>
<dbReference type="EMBL" id="HACG01026706">
    <property type="protein sequence ID" value="CEK73571.1"/>
    <property type="molecule type" value="Transcribed_RNA"/>
</dbReference>
<organism evidence="1">
    <name type="scientific">Arion vulgaris</name>
    <dbReference type="NCBI Taxonomy" id="1028688"/>
    <lineage>
        <taxon>Eukaryota</taxon>
        <taxon>Metazoa</taxon>
        <taxon>Spiralia</taxon>
        <taxon>Lophotrochozoa</taxon>
        <taxon>Mollusca</taxon>
        <taxon>Gastropoda</taxon>
        <taxon>Heterobranchia</taxon>
        <taxon>Euthyneura</taxon>
        <taxon>Panpulmonata</taxon>
        <taxon>Eupulmonata</taxon>
        <taxon>Stylommatophora</taxon>
        <taxon>Helicina</taxon>
        <taxon>Arionoidea</taxon>
        <taxon>Arionidae</taxon>
        <taxon>Arion</taxon>
    </lineage>
</organism>
<dbReference type="EMBL" id="HACG01026707">
    <property type="protein sequence ID" value="CEK73572.1"/>
    <property type="molecule type" value="Transcribed_RNA"/>
</dbReference>
<reference evidence="1" key="1">
    <citation type="submission" date="2014-12" db="EMBL/GenBank/DDBJ databases">
        <title>Insight into the proteome of Arion vulgaris.</title>
        <authorList>
            <person name="Aradska J."/>
            <person name="Bulat T."/>
            <person name="Smidak R."/>
            <person name="Sarate P."/>
            <person name="Gangsoo J."/>
            <person name="Sialana F."/>
            <person name="Bilban M."/>
            <person name="Lubec G."/>
        </authorList>
    </citation>
    <scope>NUCLEOTIDE SEQUENCE</scope>
    <source>
        <tissue evidence="1">Skin</tissue>
    </source>
</reference>
<accession>A0A0B7A0D9</accession>
<sequence length="51" mass="5762">MGIKNTNTILCNGSHLVFDKKTSTGNIQDEHCGFSYHMYNMCERVGFSMVT</sequence>
<name>A0A0B7A0D9_9EUPU</name>
<protein>
    <submittedName>
        <fullName evidence="1">Uncharacterized protein</fullName>
    </submittedName>
</protein>